<reference evidence="1" key="1">
    <citation type="journal article" date="2020" name="Cell">
        <title>Large-Scale Comparative Analyses of Tick Genomes Elucidate Their Genetic Diversity and Vector Capacities.</title>
        <authorList>
            <consortium name="Tick Genome and Microbiome Consortium (TIGMIC)"/>
            <person name="Jia N."/>
            <person name="Wang J."/>
            <person name="Shi W."/>
            <person name="Du L."/>
            <person name="Sun Y."/>
            <person name="Zhan W."/>
            <person name="Jiang J.F."/>
            <person name="Wang Q."/>
            <person name="Zhang B."/>
            <person name="Ji P."/>
            <person name="Bell-Sakyi L."/>
            <person name="Cui X.M."/>
            <person name="Yuan T.T."/>
            <person name="Jiang B.G."/>
            <person name="Yang W.F."/>
            <person name="Lam T.T."/>
            <person name="Chang Q.C."/>
            <person name="Ding S.J."/>
            <person name="Wang X.J."/>
            <person name="Zhu J.G."/>
            <person name="Ruan X.D."/>
            <person name="Zhao L."/>
            <person name="Wei J.T."/>
            <person name="Ye R.Z."/>
            <person name="Que T.C."/>
            <person name="Du C.H."/>
            <person name="Zhou Y.H."/>
            <person name="Cheng J.X."/>
            <person name="Dai P.F."/>
            <person name="Guo W.B."/>
            <person name="Han X.H."/>
            <person name="Huang E.J."/>
            <person name="Li L.F."/>
            <person name="Wei W."/>
            <person name="Gao Y.C."/>
            <person name="Liu J.Z."/>
            <person name="Shao H.Z."/>
            <person name="Wang X."/>
            <person name="Wang C.C."/>
            <person name="Yang T.C."/>
            <person name="Huo Q.B."/>
            <person name="Li W."/>
            <person name="Chen H.Y."/>
            <person name="Chen S.E."/>
            <person name="Zhou L.G."/>
            <person name="Ni X.B."/>
            <person name="Tian J.H."/>
            <person name="Sheng Y."/>
            <person name="Liu T."/>
            <person name="Pan Y.S."/>
            <person name="Xia L.Y."/>
            <person name="Li J."/>
            <person name="Zhao F."/>
            <person name="Cao W.C."/>
        </authorList>
    </citation>
    <scope>NUCLEOTIDE SEQUENCE</scope>
    <source>
        <strain evidence="1">Rmic-2018</strain>
    </source>
</reference>
<sequence>MAPSAYRTFSASASPKLAQNLPESSPAGQTIIFMQNIYRWFVLHDTSNTTQNLHKKWPDTRHFKDTEDARLEWLEENPTLQKPLPTPVKHAVSALCASNLLKCLEGDYNHRVRLMELISVRFLRPLLVNYVFNVIDKSDAFKYFAKKPLSRKYVEL</sequence>
<reference evidence="1" key="2">
    <citation type="submission" date="2021-09" db="EMBL/GenBank/DDBJ databases">
        <authorList>
            <person name="Jia N."/>
            <person name="Wang J."/>
            <person name="Shi W."/>
            <person name="Du L."/>
            <person name="Sun Y."/>
            <person name="Zhan W."/>
            <person name="Jiang J."/>
            <person name="Wang Q."/>
            <person name="Zhang B."/>
            <person name="Ji P."/>
            <person name="Sakyi L.B."/>
            <person name="Cui X."/>
            <person name="Yuan T."/>
            <person name="Jiang B."/>
            <person name="Yang W."/>
            <person name="Lam T.T.-Y."/>
            <person name="Chang Q."/>
            <person name="Ding S."/>
            <person name="Wang X."/>
            <person name="Zhu J."/>
            <person name="Ruan X."/>
            <person name="Zhao L."/>
            <person name="Wei J."/>
            <person name="Que T."/>
            <person name="Du C."/>
            <person name="Cheng J."/>
            <person name="Dai P."/>
            <person name="Han X."/>
            <person name="Huang E."/>
            <person name="Gao Y."/>
            <person name="Liu J."/>
            <person name="Shao H."/>
            <person name="Ye R."/>
            <person name="Li L."/>
            <person name="Wei W."/>
            <person name="Wang X."/>
            <person name="Wang C."/>
            <person name="Huo Q."/>
            <person name="Li W."/>
            <person name="Guo W."/>
            <person name="Chen H."/>
            <person name="Chen S."/>
            <person name="Zhou L."/>
            <person name="Zhou L."/>
            <person name="Ni X."/>
            <person name="Tian J."/>
            <person name="Zhou Y."/>
            <person name="Sheng Y."/>
            <person name="Liu T."/>
            <person name="Pan Y."/>
            <person name="Xia L."/>
            <person name="Li J."/>
            <person name="Zhao F."/>
            <person name="Cao W."/>
        </authorList>
    </citation>
    <scope>NUCLEOTIDE SEQUENCE</scope>
    <source>
        <strain evidence="1">Rmic-2018</strain>
        <tissue evidence="1">Larvae</tissue>
    </source>
</reference>
<dbReference type="EMBL" id="JABSTU010000008">
    <property type="protein sequence ID" value="KAH8023107.1"/>
    <property type="molecule type" value="Genomic_DNA"/>
</dbReference>
<evidence type="ECO:0000313" key="1">
    <source>
        <dbReference type="EMBL" id="KAH8023107.1"/>
    </source>
</evidence>
<protein>
    <submittedName>
        <fullName evidence="1">Uncharacterized protein</fullName>
    </submittedName>
</protein>
<organism evidence="1 2">
    <name type="scientific">Rhipicephalus microplus</name>
    <name type="common">Cattle tick</name>
    <name type="synonym">Boophilus microplus</name>
    <dbReference type="NCBI Taxonomy" id="6941"/>
    <lineage>
        <taxon>Eukaryota</taxon>
        <taxon>Metazoa</taxon>
        <taxon>Ecdysozoa</taxon>
        <taxon>Arthropoda</taxon>
        <taxon>Chelicerata</taxon>
        <taxon>Arachnida</taxon>
        <taxon>Acari</taxon>
        <taxon>Parasitiformes</taxon>
        <taxon>Ixodida</taxon>
        <taxon>Ixodoidea</taxon>
        <taxon>Ixodidae</taxon>
        <taxon>Rhipicephalinae</taxon>
        <taxon>Rhipicephalus</taxon>
        <taxon>Boophilus</taxon>
    </lineage>
</organism>
<keyword evidence="2" id="KW-1185">Reference proteome</keyword>
<accession>A0A9J6DMA8</accession>
<dbReference type="VEuPathDB" id="VectorBase:LOC119187156"/>
<gene>
    <name evidence="1" type="ORF">HPB51_010891</name>
</gene>
<dbReference type="AlphaFoldDB" id="A0A9J6DMA8"/>
<proteinExistence type="predicted"/>
<comment type="caution">
    <text evidence="1">The sequence shown here is derived from an EMBL/GenBank/DDBJ whole genome shotgun (WGS) entry which is preliminary data.</text>
</comment>
<name>A0A9J6DMA8_RHIMP</name>
<dbReference type="Proteomes" id="UP000821866">
    <property type="component" value="Chromosome 6"/>
</dbReference>
<evidence type="ECO:0000313" key="2">
    <source>
        <dbReference type="Proteomes" id="UP000821866"/>
    </source>
</evidence>